<dbReference type="Proteomes" id="UP001153620">
    <property type="component" value="Chromosome 1"/>
</dbReference>
<dbReference type="InterPro" id="IPR002401">
    <property type="entry name" value="Cyt_P450_E_grp-I"/>
</dbReference>
<evidence type="ECO:0000256" key="11">
    <source>
        <dbReference type="ARBA" id="ARBA00023004"/>
    </source>
</evidence>
<dbReference type="Gene3D" id="1.10.630.10">
    <property type="entry name" value="Cytochrome P450"/>
    <property type="match status" value="1"/>
</dbReference>
<organism evidence="17 18">
    <name type="scientific">Chironomus riparius</name>
    <dbReference type="NCBI Taxonomy" id="315576"/>
    <lineage>
        <taxon>Eukaryota</taxon>
        <taxon>Metazoa</taxon>
        <taxon>Ecdysozoa</taxon>
        <taxon>Arthropoda</taxon>
        <taxon>Hexapoda</taxon>
        <taxon>Insecta</taxon>
        <taxon>Pterygota</taxon>
        <taxon>Neoptera</taxon>
        <taxon>Endopterygota</taxon>
        <taxon>Diptera</taxon>
        <taxon>Nematocera</taxon>
        <taxon>Chironomoidea</taxon>
        <taxon>Chironomidae</taxon>
        <taxon>Chironominae</taxon>
        <taxon>Chironomus</taxon>
    </lineage>
</organism>
<evidence type="ECO:0000256" key="7">
    <source>
        <dbReference type="ARBA" id="ARBA00022723"/>
    </source>
</evidence>
<reference evidence="17" key="2">
    <citation type="submission" date="2022-10" db="EMBL/GenBank/DDBJ databases">
        <authorList>
            <consortium name="ENA_rothamsted_submissions"/>
            <consortium name="culmorum"/>
            <person name="King R."/>
        </authorList>
    </citation>
    <scope>NUCLEOTIDE SEQUENCE</scope>
</reference>
<evidence type="ECO:0000256" key="14">
    <source>
        <dbReference type="PIRSR" id="PIRSR602401-1"/>
    </source>
</evidence>
<evidence type="ECO:0000256" key="12">
    <source>
        <dbReference type="ARBA" id="ARBA00023033"/>
    </source>
</evidence>
<comment type="function">
    <text evidence="2">May be involved in the metabolism of insect hormones and in the breakdown of synthetic insecticides.</text>
</comment>
<evidence type="ECO:0000256" key="6">
    <source>
        <dbReference type="ARBA" id="ARBA00022617"/>
    </source>
</evidence>
<dbReference type="InterPro" id="IPR036396">
    <property type="entry name" value="Cyt_P450_sf"/>
</dbReference>
<keyword evidence="11 14" id="KW-0408">Iron</keyword>
<dbReference type="OrthoDB" id="1470350at2759"/>
<dbReference type="InterPro" id="IPR017972">
    <property type="entry name" value="Cyt_P450_CS"/>
</dbReference>
<evidence type="ECO:0000256" key="8">
    <source>
        <dbReference type="ARBA" id="ARBA00022824"/>
    </source>
</evidence>
<keyword evidence="9" id="KW-0492">Microsome</keyword>
<dbReference type="InterPro" id="IPR001128">
    <property type="entry name" value="Cyt_P450"/>
</dbReference>
<protein>
    <recommendedName>
        <fullName evidence="19">Cytochrome P450</fullName>
    </recommendedName>
</protein>
<evidence type="ECO:0000256" key="16">
    <source>
        <dbReference type="SAM" id="Phobius"/>
    </source>
</evidence>
<dbReference type="PANTHER" id="PTHR24291:SF189">
    <property type="entry name" value="CYTOCHROME P450 4C3-RELATED"/>
    <property type="match status" value="1"/>
</dbReference>
<evidence type="ECO:0000256" key="9">
    <source>
        <dbReference type="ARBA" id="ARBA00022848"/>
    </source>
</evidence>
<sequence length="480" mass="56201">MVGIEVLILFGVVTLVTYVLTFYWKRRRLYVLTKNLPGHDGLSFIDSVKFVAQISRKEYISKLLNFIKDEAPFTKIWLFNHLFIISKDAKFINKIFYSPEMYNKPSLLYRIFSKNHALPALNGNDHKRHRKIINKAFTTKMLQQFTETFDEKSKKILSKIDENVDCEEFELMDYVGVYSLESFGKINLSYETEYFHSELYDSFCKYMESSMNFMPYQVIGLSHKFLDFINMGGELGKILRSFRKFMDEVIKSNKKYESGSENSLINLMLDPKFEFTKEEIDDELTMTTIASFDTTSRTISATLMMIGIHQDVQQKVMTEINEVCDSQTQSDFSLDFLQKFTYLESVIKETTRLFPEGPFIAREPSDDVDINGYLIPKGTVILISIFGMHRDEKYWGSYAHEFKPERFLHELEYPFAFAPFSGGKRMCIGYRYAMISMKIFLINFLRSYKVDCGTKFEEIETEVSLALSFINGYKVSIQRR</sequence>
<dbReference type="Pfam" id="PF00067">
    <property type="entry name" value="p450"/>
    <property type="match status" value="1"/>
</dbReference>
<comment type="subcellular location">
    <subcellularLocation>
        <location evidence="4">Endoplasmic reticulum membrane</location>
        <topology evidence="4">Peripheral membrane protein</topology>
    </subcellularLocation>
    <subcellularLocation>
        <location evidence="3">Microsome membrane</location>
        <topology evidence="3">Peripheral membrane protein</topology>
    </subcellularLocation>
</comment>
<evidence type="ECO:0000313" key="18">
    <source>
        <dbReference type="Proteomes" id="UP001153620"/>
    </source>
</evidence>
<keyword evidence="7 14" id="KW-0479">Metal-binding</keyword>
<keyword evidence="6 14" id="KW-0349">Heme</keyword>
<keyword evidence="12 15" id="KW-0503">Monooxygenase</keyword>
<keyword evidence="10 15" id="KW-0560">Oxidoreductase</keyword>
<dbReference type="GO" id="GO:0005789">
    <property type="term" value="C:endoplasmic reticulum membrane"/>
    <property type="evidence" value="ECO:0007669"/>
    <property type="project" value="UniProtKB-SubCell"/>
</dbReference>
<evidence type="ECO:0000313" key="17">
    <source>
        <dbReference type="EMBL" id="CAG9797837.1"/>
    </source>
</evidence>
<evidence type="ECO:0000256" key="10">
    <source>
        <dbReference type="ARBA" id="ARBA00023002"/>
    </source>
</evidence>
<dbReference type="GO" id="GO:0016705">
    <property type="term" value="F:oxidoreductase activity, acting on paired donors, with incorporation or reduction of molecular oxygen"/>
    <property type="evidence" value="ECO:0007669"/>
    <property type="project" value="InterPro"/>
</dbReference>
<dbReference type="GO" id="GO:0004497">
    <property type="term" value="F:monooxygenase activity"/>
    <property type="evidence" value="ECO:0007669"/>
    <property type="project" value="UniProtKB-KW"/>
</dbReference>
<dbReference type="GO" id="GO:0020037">
    <property type="term" value="F:heme binding"/>
    <property type="evidence" value="ECO:0007669"/>
    <property type="project" value="InterPro"/>
</dbReference>
<keyword evidence="13 16" id="KW-0472">Membrane</keyword>
<name>A0A9N9WLV4_9DIPT</name>
<proteinExistence type="inferred from homology"/>
<keyword evidence="16" id="KW-0812">Transmembrane</keyword>
<keyword evidence="18" id="KW-1185">Reference proteome</keyword>
<evidence type="ECO:0000256" key="2">
    <source>
        <dbReference type="ARBA" id="ARBA00003690"/>
    </source>
</evidence>
<dbReference type="SUPFAM" id="SSF48264">
    <property type="entry name" value="Cytochrome P450"/>
    <property type="match status" value="1"/>
</dbReference>
<keyword evidence="16" id="KW-1133">Transmembrane helix</keyword>
<dbReference type="PRINTS" id="PR00463">
    <property type="entry name" value="EP450I"/>
</dbReference>
<dbReference type="AlphaFoldDB" id="A0A9N9WLV4"/>
<dbReference type="EMBL" id="OU895877">
    <property type="protein sequence ID" value="CAG9797837.1"/>
    <property type="molecule type" value="Genomic_DNA"/>
</dbReference>
<evidence type="ECO:0000256" key="15">
    <source>
        <dbReference type="RuleBase" id="RU000461"/>
    </source>
</evidence>
<feature type="transmembrane region" description="Helical" evidence="16">
    <location>
        <begin position="6"/>
        <end position="24"/>
    </location>
</feature>
<evidence type="ECO:0000256" key="4">
    <source>
        <dbReference type="ARBA" id="ARBA00004406"/>
    </source>
</evidence>
<evidence type="ECO:0000256" key="5">
    <source>
        <dbReference type="ARBA" id="ARBA00010617"/>
    </source>
</evidence>
<dbReference type="GO" id="GO:0005506">
    <property type="term" value="F:iron ion binding"/>
    <property type="evidence" value="ECO:0007669"/>
    <property type="project" value="InterPro"/>
</dbReference>
<comment type="cofactor">
    <cofactor evidence="1 14">
        <name>heme</name>
        <dbReference type="ChEBI" id="CHEBI:30413"/>
    </cofactor>
</comment>
<gene>
    <name evidence="17" type="ORF">CHIRRI_LOCUS824</name>
</gene>
<dbReference type="PRINTS" id="PR00385">
    <property type="entry name" value="P450"/>
</dbReference>
<keyword evidence="8" id="KW-0256">Endoplasmic reticulum</keyword>
<reference evidence="17" key="1">
    <citation type="submission" date="2022-01" db="EMBL/GenBank/DDBJ databases">
        <authorList>
            <person name="King R."/>
        </authorList>
    </citation>
    <scope>NUCLEOTIDE SEQUENCE</scope>
</reference>
<evidence type="ECO:0000256" key="13">
    <source>
        <dbReference type="ARBA" id="ARBA00023136"/>
    </source>
</evidence>
<dbReference type="InterPro" id="IPR050196">
    <property type="entry name" value="Cytochrome_P450_Monoox"/>
</dbReference>
<dbReference type="PANTHER" id="PTHR24291">
    <property type="entry name" value="CYTOCHROME P450 FAMILY 4"/>
    <property type="match status" value="1"/>
</dbReference>
<evidence type="ECO:0008006" key="19">
    <source>
        <dbReference type="Google" id="ProtNLM"/>
    </source>
</evidence>
<comment type="similarity">
    <text evidence="5 15">Belongs to the cytochrome P450 family.</text>
</comment>
<feature type="binding site" description="axial binding residue" evidence="14">
    <location>
        <position position="427"/>
    </location>
    <ligand>
        <name>heme</name>
        <dbReference type="ChEBI" id="CHEBI:30413"/>
    </ligand>
    <ligandPart>
        <name>Fe</name>
        <dbReference type="ChEBI" id="CHEBI:18248"/>
    </ligandPart>
</feature>
<accession>A0A9N9WLV4</accession>
<evidence type="ECO:0000256" key="3">
    <source>
        <dbReference type="ARBA" id="ARBA00004174"/>
    </source>
</evidence>
<dbReference type="PROSITE" id="PS00086">
    <property type="entry name" value="CYTOCHROME_P450"/>
    <property type="match status" value="1"/>
</dbReference>
<evidence type="ECO:0000256" key="1">
    <source>
        <dbReference type="ARBA" id="ARBA00001971"/>
    </source>
</evidence>